<comment type="caution">
    <text evidence="1">The sequence shown here is derived from an EMBL/GenBank/DDBJ whole genome shotgun (WGS) entry which is preliminary data.</text>
</comment>
<protein>
    <submittedName>
        <fullName evidence="1">Uncharacterized protein</fullName>
    </submittedName>
</protein>
<accession>A0A9P4J155</accession>
<reference evidence="1" key="1">
    <citation type="journal article" date="2020" name="Stud. Mycol.">
        <title>101 Dothideomycetes genomes: a test case for predicting lifestyles and emergence of pathogens.</title>
        <authorList>
            <person name="Haridas S."/>
            <person name="Albert R."/>
            <person name="Binder M."/>
            <person name="Bloem J."/>
            <person name="Labutti K."/>
            <person name="Salamov A."/>
            <person name="Andreopoulos B."/>
            <person name="Baker S."/>
            <person name="Barry K."/>
            <person name="Bills G."/>
            <person name="Bluhm B."/>
            <person name="Cannon C."/>
            <person name="Castanera R."/>
            <person name="Culley D."/>
            <person name="Daum C."/>
            <person name="Ezra D."/>
            <person name="Gonzalez J."/>
            <person name="Henrissat B."/>
            <person name="Kuo A."/>
            <person name="Liang C."/>
            <person name="Lipzen A."/>
            <person name="Lutzoni F."/>
            <person name="Magnuson J."/>
            <person name="Mondo S."/>
            <person name="Nolan M."/>
            <person name="Ohm R."/>
            <person name="Pangilinan J."/>
            <person name="Park H.-J."/>
            <person name="Ramirez L."/>
            <person name="Alfaro M."/>
            <person name="Sun H."/>
            <person name="Tritt A."/>
            <person name="Yoshinaga Y."/>
            <person name="Zwiers L.-H."/>
            <person name="Turgeon B."/>
            <person name="Goodwin S."/>
            <person name="Spatafora J."/>
            <person name="Crous P."/>
            <person name="Grigoriev I."/>
        </authorList>
    </citation>
    <scope>NUCLEOTIDE SEQUENCE</scope>
    <source>
        <strain evidence="1">CBS 260.36</strain>
    </source>
</reference>
<proteinExistence type="predicted"/>
<dbReference type="AlphaFoldDB" id="A0A9P4J155"/>
<dbReference type="Proteomes" id="UP000799439">
    <property type="component" value="Unassembled WGS sequence"/>
</dbReference>
<organism evidence="1 2">
    <name type="scientific">Myriangium duriaei CBS 260.36</name>
    <dbReference type="NCBI Taxonomy" id="1168546"/>
    <lineage>
        <taxon>Eukaryota</taxon>
        <taxon>Fungi</taxon>
        <taxon>Dikarya</taxon>
        <taxon>Ascomycota</taxon>
        <taxon>Pezizomycotina</taxon>
        <taxon>Dothideomycetes</taxon>
        <taxon>Dothideomycetidae</taxon>
        <taxon>Myriangiales</taxon>
        <taxon>Myriangiaceae</taxon>
        <taxon>Myriangium</taxon>
    </lineage>
</organism>
<evidence type="ECO:0000313" key="1">
    <source>
        <dbReference type="EMBL" id="KAF2150468.1"/>
    </source>
</evidence>
<name>A0A9P4J155_9PEZI</name>
<keyword evidence="2" id="KW-1185">Reference proteome</keyword>
<sequence length="238" mass="26896">MSALGQGAIRLQKLVAVKKNGDDVEVVRLIEQSLTALTVELDDIKSTSSQARPMNMSRKFLLADIAYNKATLLAVANLYRIHDPLIRLSASLSSLDTIPDPIRHFALTQGATREMVNSSVDDFALKLRLKEPPPLTIAGIQVAIEPWVENVLRDFAKLCLKPNVFEVNMLAQALAKEEAVIEEWFSRYQREHGRLYVARRRALITSPFARAYWLGREMKKATISSSKEDWPEEMKTFV</sequence>
<gene>
    <name evidence="1" type="ORF">K461DRAFT_269917</name>
</gene>
<dbReference type="EMBL" id="ML996089">
    <property type="protein sequence ID" value="KAF2150468.1"/>
    <property type="molecule type" value="Genomic_DNA"/>
</dbReference>
<evidence type="ECO:0000313" key="2">
    <source>
        <dbReference type="Proteomes" id="UP000799439"/>
    </source>
</evidence>